<dbReference type="Pfam" id="PF13649">
    <property type="entry name" value="Methyltransf_25"/>
    <property type="match status" value="1"/>
</dbReference>
<dbReference type="InterPro" id="IPR029063">
    <property type="entry name" value="SAM-dependent_MTases_sf"/>
</dbReference>
<proteinExistence type="predicted"/>
<dbReference type="PANTHER" id="PTHR43464:SF23">
    <property type="entry name" value="JUVENILE HORMONE ACID O-METHYLTRANSFERASE"/>
    <property type="match status" value="1"/>
</dbReference>
<reference evidence="2 3" key="1">
    <citation type="submission" date="2024-03" db="EMBL/GenBank/DDBJ databases">
        <title>The genome assembly and annotation of the cricket Gryllus longicercus Weissman &amp; Gray.</title>
        <authorList>
            <person name="Szrajer S."/>
            <person name="Gray D."/>
            <person name="Ylla G."/>
        </authorList>
    </citation>
    <scope>NUCLEOTIDE SEQUENCE [LARGE SCALE GENOMIC DNA]</scope>
    <source>
        <strain evidence="2">DAG 2021-001</strain>
        <tissue evidence="2">Whole body minus gut</tissue>
    </source>
</reference>
<sequence>MNQPRLYASSNELQRRDAAAVLREYSPRLRWGGGEGGGRAGEDDDEGDAVLDVGCGTGEVTASLLLPALPARVRRVVGADLSPAMVRYAGAQHRDPRLLFVEADIAAPDLHRSPLAAQAGPRGFFKLFSFYCLHLVDQRMALRNMNVLLAPGGEALLAFLAKCPIFNVYESLAKYPQWRRYMTDVRKYVSPYQNCKDPVREFSTLLDEEGFIILDCCCKELNFEYLSLECLRDAVTSVNPFIERIPEGERAQFVVDIMKEIITQKLVTFVEDDMQKKITFTYSLLVAFIEKSRN</sequence>
<dbReference type="Gene3D" id="3.40.50.150">
    <property type="entry name" value="Vaccinia Virus protein VP39"/>
    <property type="match status" value="1"/>
</dbReference>
<organism evidence="2 3">
    <name type="scientific">Gryllus longicercus</name>
    <dbReference type="NCBI Taxonomy" id="2509291"/>
    <lineage>
        <taxon>Eukaryota</taxon>
        <taxon>Metazoa</taxon>
        <taxon>Ecdysozoa</taxon>
        <taxon>Arthropoda</taxon>
        <taxon>Hexapoda</taxon>
        <taxon>Insecta</taxon>
        <taxon>Pterygota</taxon>
        <taxon>Neoptera</taxon>
        <taxon>Polyneoptera</taxon>
        <taxon>Orthoptera</taxon>
        <taxon>Ensifera</taxon>
        <taxon>Gryllidea</taxon>
        <taxon>Grylloidea</taxon>
        <taxon>Gryllidae</taxon>
        <taxon>Gryllinae</taxon>
        <taxon>Gryllus</taxon>
    </lineage>
</organism>
<dbReference type="AlphaFoldDB" id="A0AAN9W0R7"/>
<comment type="caution">
    <text evidence="2">The sequence shown here is derived from an EMBL/GenBank/DDBJ whole genome shotgun (WGS) entry which is preliminary data.</text>
</comment>
<dbReference type="InterPro" id="IPR041698">
    <property type="entry name" value="Methyltransf_25"/>
</dbReference>
<keyword evidence="3" id="KW-1185">Reference proteome</keyword>
<dbReference type="Proteomes" id="UP001378592">
    <property type="component" value="Unassembled WGS sequence"/>
</dbReference>
<name>A0AAN9W0R7_9ORTH</name>
<dbReference type="PANTHER" id="PTHR43464">
    <property type="entry name" value="METHYLTRANSFERASE"/>
    <property type="match status" value="1"/>
</dbReference>
<protein>
    <recommendedName>
        <fullName evidence="1">Methyltransferase domain-containing protein</fullName>
    </recommendedName>
</protein>
<evidence type="ECO:0000259" key="1">
    <source>
        <dbReference type="Pfam" id="PF13649"/>
    </source>
</evidence>
<gene>
    <name evidence="2" type="ORF">R5R35_006868</name>
</gene>
<dbReference type="EMBL" id="JAZDUA010000129">
    <property type="protein sequence ID" value="KAK7867003.1"/>
    <property type="molecule type" value="Genomic_DNA"/>
</dbReference>
<evidence type="ECO:0000313" key="2">
    <source>
        <dbReference type="EMBL" id="KAK7867003.1"/>
    </source>
</evidence>
<dbReference type="GO" id="GO:0010420">
    <property type="term" value="F:polyprenyldihydroxybenzoate methyltransferase activity"/>
    <property type="evidence" value="ECO:0007669"/>
    <property type="project" value="TreeGrafter"/>
</dbReference>
<dbReference type="SUPFAM" id="SSF53335">
    <property type="entry name" value="S-adenosyl-L-methionine-dependent methyltransferases"/>
    <property type="match status" value="1"/>
</dbReference>
<feature type="domain" description="Methyltransferase" evidence="1">
    <location>
        <begin position="50"/>
        <end position="153"/>
    </location>
</feature>
<dbReference type="CDD" id="cd02440">
    <property type="entry name" value="AdoMet_MTases"/>
    <property type="match status" value="1"/>
</dbReference>
<accession>A0AAN9W0R7</accession>
<evidence type="ECO:0000313" key="3">
    <source>
        <dbReference type="Proteomes" id="UP001378592"/>
    </source>
</evidence>